<accession>A0A024GUF9</accession>
<dbReference type="EMBL" id="CAIX01000468">
    <property type="protein sequence ID" value="CCI50374.1"/>
    <property type="molecule type" value="Genomic_DNA"/>
</dbReference>
<sequence>MLRYETESKKTGIDKAGADDISKRVVCSNVPSTEKSDTKMDKKIRNFSLSNYSLEDMTIPQRRSNMQIEKKTNFLATLQQRTDASKSLGSDTKKENVLDSFTRGKTFNYFEQDNESYKANELVDEKESNTSQFNVSSSSTTVNLEDTRPLYQRISFSERRCSDLLGSNKKLLLRIQQLEEKEVENETNMKVLGKKCIHAASRIDNLNNTIKSLTTLLLSLRAHLKSSEGDTTTTIPWQSKYFHVQKELQAAKERELKSEECLASRLQVWREEKRHLLDSIQRKEHRSIMREVNAANNASEEVTKVWMIERSEYIEQINSLTGLMESLDAQVKLQKQQIQELQLEKSRHHDMLHVFGAEDLHGTTIAPATSVSEHDANYEQVRSSELLRLVEREAEALELTKKVGILENIAQKLREENEKLKEHYEIKQNAQSNLSSDTTVRMLQLSRQNELPDEVYALLCAEKQILQERCNQLKKRLEEKNESDLMFEENVGNFD</sequence>
<dbReference type="Proteomes" id="UP000053237">
    <property type="component" value="Unassembled WGS sequence"/>
</dbReference>
<dbReference type="AlphaFoldDB" id="A0A024GUF9"/>
<name>A0A024GUF9_9STRA</name>
<organism evidence="2 3">
    <name type="scientific">Albugo candida</name>
    <dbReference type="NCBI Taxonomy" id="65357"/>
    <lineage>
        <taxon>Eukaryota</taxon>
        <taxon>Sar</taxon>
        <taxon>Stramenopiles</taxon>
        <taxon>Oomycota</taxon>
        <taxon>Peronosporomycetes</taxon>
        <taxon>Albuginales</taxon>
        <taxon>Albuginaceae</taxon>
        <taxon>Albugo</taxon>
    </lineage>
</organism>
<keyword evidence="3" id="KW-1185">Reference proteome</keyword>
<evidence type="ECO:0000256" key="1">
    <source>
        <dbReference type="SAM" id="Coils"/>
    </source>
</evidence>
<dbReference type="InParanoid" id="A0A024GUF9"/>
<gene>
    <name evidence="2" type="ORF">BN9_120630</name>
</gene>
<evidence type="ECO:0000313" key="2">
    <source>
        <dbReference type="EMBL" id="CCI50374.1"/>
    </source>
</evidence>
<evidence type="ECO:0000313" key="3">
    <source>
        <dbReference type="Proteomes" id="UP000053237"/>
    </source>
</evidence>
<feature type="coiled-coil region" evidence="1">
    <location>
        <begin position="161"/>
        <end position="188"/>
    </location>
</feature>
<reference evidence="2 3" key="1">
    <citation type="submission" date="2012-05" db="EMBL/GenBank/DDBJ databases">
        <title>Recombination and specialization in a pathogen metapopulation.</title>
        <authorList>
            <person name="Gardiner A."/>
            <person name="Kemen E."/>
            <person name="Schultz-Larsen T."/>
            <person name="MacLean D."/>
            <person name="Van Oosterhout C."/>
            <person name="Jones J.D.G."/>
        </authorList>
    </citation>
    <scope>NUCLEOTIDE SEQUENCE [LARGE SCALE GENOMIC DNA]</scope>
    <source>
        <strain evidence="2 3">Ac Nc2</strain>
    </source>
</reference>
<feature type="coiled-coil region" evidence="1">
    <location>
        <begin position="396"/>
        <end position="483"/>
    </location>
</feature>
<protein>
    <submittedName>
        <fullName evidence="2">Uncharacterized protein</fullName>
    </submittedName>
</protein>
<keyword evidence="1" id="KW-0175">Coiled coil</keyword>
<proteinExistence type="predicted"/>
<comment type="caution">
    <text evidence="2">The sequence shown here is derived from an EMBL/GenBank/DDBJ whole genome shotgun (WGS) entry which is preliminary data.</text>
</comment>